<dbReference type="Proteomes" id="UP000324222">
    <property type="component" value="Unassembled WGS sequence"/>
</dbReference>
<dbReference type="AlphaFoldDB" id="A0A5B7KJG9"/>
<name>A0A5B7KJG9_PORTR</name>
<organism evidence="1 2">
    <name type="scientific">Portunus trituberculatus</name>
    <name type="common">Swimming crab</name>
    <name type="synonym">Neptunus trituberculatus</name>
    <dbReference type="NCBI Taxonomy" id="210409"/>
    <lineage>
        <taxon>Eukaryota</taxon>
        <taxon>Metazoa</taxon>
        <taxon>Ecdysozoa</taxon>
        <taxon>Arthropoda</taxon>
        <taxon>Crustacea</taxon>
        <taxon>Multicrustacea</taxon>
        <taxon>Malacostraca</taxon>
        <taxon>Eumalacostraca</taxon>
        <taxon>Eucarida</taxon>
        <taxon>Decapoda</taxon>
        <taxon>Pleocyemata</taxon>
        <taxon>Brachyura</taxon>
        <taxon>Eubrachyura</taxon>
        <taxon>Portunoidea</taxon>
        <taxon>Portunidae</taxon>
        <taxon>Portuninae</taxon>
        <taxon>Portunus</taxon>
    </lineage>
</organism>
<sequence length="96" mass="10509">MNGLSESCLTMCWGGFVGRVSGSSLPHLTGTQWWVNRVVARQAVCEGDFVQEVSIQKRFALSPRLFSKATGTVSEILKIVSLVSNEGSMEVTRLMD</sequence>
<dbReference type="EMBL" id="VSRR010142498">
    <property type="protein sequence ID" value="MPD04735.1"/>
    <property type="molecule type" value="Genomic_DNA"/>
</dbReference>
<evidence type="ECO:0000313" key="1">
    <source>
        <dbReference type="EMBL" id="MPD04735.1"/>
    </source>
</evidence>
<evidence type="ECO:0000313" key="2">
    <source>
        <dbReference type="Proteomes" id="UP000324222"/>
    </source>
</evidence>
<proteinExistence type="predicted"/>
<keyword evidence="2" id="KW-1185">Reference proteome</keyword>
<accession>A0A5B7KJG9</accession>
<comment type="caution">
    <text evidence="1">The sequence shown here is derived from an EMBL/GenBank/DDBJ whole genome shotgun (WGS) entry which is preliminary data.</text>
</comment>
<reference evidence="1 2" key="1">
    <citation type="submission" date="2019-05" db="EMBL/GenBank/DDBJ databases">
        <title>Another draft genome of Portunus trituberculatus and its Hox gene families provides insights of decapod evolution.</title>
        <authorList>
            <person name="Jeong J.-H."/>
            <person name="Song I."/>
            <person name="Kim S."/>
            <person name="Choi T."/>
            <person name="Kim D."/>
            <person name="Ryu S."/>
            <person name="Kim W."/>
        </authorList>
    </citation>
    <scope>NUCLEOTIDE SEQUENCE [LARGE SCALE GENOMIC DNA]</scope>
    <source>
        <tissue evidence="1">Muscle</tissue>
    </source>
</reference>
<gene>
    <name evidence="1" type="ORF">E2C01_100440</name>
</gene>
<protein>
    <submittedName>
        <fullName evidence="1">Uncharacterized protein</fullName>
    </submittedName>
</protein>